<dbReference type="SUPFAM" id="SSF88946">
    <property type="entry name" value="Sigma2 domain of RNA polymerase sigma factors"/>
    <property type="match status" value="1"/>
</dbReference>
<dbReference type="Pfam" id="PF04542">
    <property type="entry name" value="Sigma70_r2"/>
    <property type="match status" value="1"/>
</dbReference>
<dbReference type="EMBL" id="JAJNEC010000006">
    <property type="protein sequence ID" value="MCD2425211.1"/>
    <property type="molecule type" value="Genomic_DNA"/>
</dbReference>
<evidence type="ECO:0000313" key="8">
    <source>
        <dbReference type="Proteomes" id="UP001199816"/>
    </source>
</evidence>
<dbReference type="InterPro" id="IPR039425">
    <property type="entry name" value="RNA_pol_sigma-70-like"/>
</dbReference>
<feature type="domain" description="RNA polymerase sigma-70 region 2" evidence="5">
    <location>
        <begin position="23"/>
        <end position="89"/>
    </location>
</feature>
<dbReference type="InterPro" id="IPR013325">
    <property type="entry name" value="RNA_pol_sigma_r2"/>
</dbReference>
<dbReference type="InterPro" id="IPR007627">
    <property type="entry name" value="RNA_pol_sigma70_r2"/>
</dbReference>
<evidence type="ECO:0000256" key="1">
    <source>
        <dbReference type="ARBA" id="ARBA00010641"/>
    </source>
</evidence>
<evidence type="ECO:0000259" key="6">
    <source>
        <dbReference type="Pfam" id="PF08281"/>
    </source>
</evidence>
<comment type="similarity">
    <text evidence="1">Belongs to the sigma-70 factor family. ECF subfamily.</text>
</comment>
<keyword evidence="2" id="KW-0805">Transcription regulation</keyword>
<keyword evidence="4" id="KW-0804">Transcription</keyword>
<organism evidence="7 8">
    <name type="scientific">Niabella pedocola</name>
    <dbReference type="NCBI Taxonomy" id="1752077"/>
    <lineage>
        <taxon>Bacteria</taxon>
        <taxon>Pseudomonadati</taxon>
        <taxon>Bacteroidota</taxon>
        <taxon>Chitinophagia</taxon>
        <taxon>Chitinophagales</taxon>
        <taxon>Chitinophagaceae</taxon>
        <taxon>Niabella</taxon>
    </lineage>
</organism>
<dbReference type="PANTHER" id="PTHR43133:SF46">
    <property type="entry name" value="RNA POLYMERASE SIGMA-70 FACTOR ECF SUBFAMILY"/>
    <property type="match status" value="1"/>
</dbReference>
<dbReference type="NCBIfam" id="TIGR02937">
    <property type="entry name" value="sigma70-ECF"/>
    <property type="match status" value="1"/>
</dbReference>
<name>A0ABS8PZ55_9BACT</name>
<dbReference type="InterPro" id="IPR036388">
    <property type="entry name" value="WH-like_DNA-bd_sf"/>
</dbReference>
<evidence type="ECO:0000313" key="7">
    <source>
        <dbReference type="EMBL" id="MCD2425211.1"/>
    </source>
</evidence>
<dbReference type="Gene3D" id="1.10.10.10">
    <property type="entry name" value="Winged helix-like DNA-binding domain superfamily/Winged helix DNA-binding domain"/>
    <property type="match status" value="1"/>
</dbReference>
<dbReference type="PANTHER" id="PTHR43133">
    <property type="entry name" value="RNA POLYMERASE ECF-TYPE SIGMA FACTO"/>
    <property type="match status" value="1"/>
</dbReference>
<dbReference type="Pfam" id="PF08281">
    <property type="entry name" value="Sigma70_r4_2"/>
    <property type="match status" value="1"/>
</dbReference>
<reference evidence="7 8" key="1">
    <citation type="submission" date="2021-11" db="EMBL/GenBank/DDBJ databases">
        <title>Genomic of Niabella pedocola.</title>
        <authorList>
            <person name="Wu T."/>
        </authorList>
    </citation>
    <scope>NUCLEOTIDE SEQUENCE [LARGE SCALE GENOMIC DNA]</scope>
    <source>
        <strain evidence="7 8">JCM 31011</strain>
    </source>
</reference>
<dbReference type="NCBIfam" id="TIGR02985">
    <property type="entry name" value="Sig70_bacteroi1"/>
    <property type="match status" value="1"/>
</dbReference>
<evidence type="ECO:0000256" key="4">
    <source>
        <dbReference type="ARBA" id="ARBA00023163"/>
    </source>
</evidence>
<dbReference type="RefSeq" id="WP_231007649.1">
    <property type="nucleotide sequence ID" value="NZ_JAJNEC010000006.1"/>
</dbReference>
<keyword evidence="3" id="KW-0731">Sigma factor</keyword>
<dbReference type="SUPFAM" id="SSF88659">
    <property type="entry name" value="Sigma3 and sigma4 domains of RNA polymerase sigma factors"/>
    <property type="match status" value="1"/>
</dbReference>
<dbReference type="CDD" id="cd06171">
    <property type="entry name" value="Sigma70_r4"/>
    <property type="match status" value="1"/>
</dbReference>
<dbReference type="InterPro" id="IPR014284">
    <property type="entry name" value="RNA_pol_sigma-70_dom"/>
</dbReference>
<dbReference type="Gene3D" id="1.10.1740.10">
    <property type="match status" value="1"/>
</dbReference>
<gene>
    <name evidence="7" type="ORF">LQ567_20665</name>
</gene>
<keyword evidence="8" id="KW-1185">Reference proteome</keyword>
<dbReference type="InterPro" id="IPR014327">
    <property type="entry name" value="RNA_pol_sigma70_bacteroid"/>
</dbReference>
<accession>A0ABS8PZ55</accession>
<feature type="domain" description="RNA polymerase sigma factor 70 region 4 type 2" evidence="6">
    <location>
        <begin position="124"/>
        <end position="176"/>
    </location>
</feature>
<comment type="caution">
    <text evidence="7">The sequence shown here is derived from an EMBL/GenBank/DDBJ whole genome shotgun (WGS) entry which is preliminary data.</text>
</comment>
<evidence type="ECO:0000256" key="3">
    <source>
        <dbReference type="ARBA" id="ARBA00023082"/>
    </source>
</evidence>
<proteinExistence type="inferred from homology"/>
<sequence length="191" mass="22819">MDLDDIDIIKRIHASDVKAFEWLFHHYYQPLCLFANRFLNDTELSKECVSDLFSYLWEKRETITVTISLRSYLHRSVQNRCLNLLKKKKIENKYVDFVMRTGLINDRAYQEKITDVYYSKELAQKINEAIGQLPDRCQEIFRLSRFEHLSYKEIAQKLALSPKTVENQMGIALSKLKQSLNRFLSFWIFFC</sequence>
<dbReference type="InterPro" id="IPR013324">
    <property type="entry name" value="RNA_pol_sigma_r3/r4-like"/>
</dbReference>
<evidence type="ECO:0000256" key="2">
    <source>
        <dbReference type="ARBA" id="ARBA00023015"/>
    </source>
</evidence>
<protein>
    <submittedName>
        <fullName evidence="7">RNA polymerase sigma-70 factor</fullName>
    </submittedName>
</protein>
<dbReference type="InterPro" id="IPR013249">
    <property type="entry name" value="RNA_pol_sigma70_r4_t2"/>
</dbReference>
<dbReference type="Proteomes" id="UP001199816">
    <property type="component" value="Unassembled WGS sequence"/>
</dbReference>
<evidence type="ECO:0000259" key="5">
    <source>
        <dbReference type="Pfam" id="PF04542"/>
    </source>
</evidence>